<dbReference type="Proteomes" id="UP000596742">
    <property type="component" value="Unassembled WGS sequence"/>
</dbReference>
<dbReference type="AlphaFoldDB" id="A0A8B6F9A0"/>
<accession>A0A8B6F9A0</accession>
<dbReference type="OrthoDB" id="5918941at2759"/>
<proteinExistence type="predicted"/>
<evidence type="ECO:0000313" key="2">
    <source>
        <dbReference type="Proteomes" id="UP000596742"/>
    </source>
</evidence>
<keyword evidence="2" id="KW-1185">Reference proteome</keyword>
<dbReference type="EMBL" id="UYJE01006529">
    <property type="protein sequence ID" value="VDI46692.1"/>
    <property type="molecule type" value="Genomic_DNA"/>
</dbReference>
<organism evidence="1 2">
    <name type="scientific">Mytilus galloprovincialis</name>
    <name type="common">Mediterranean mussel</name>
    <dbReference type="NCBI Taxonomy" id="29158"/>
    <lineage>
        <taxon>Eukaryota</taxon>
        <taxon>Metazoa</taxon>
        <taxon>Spiralia</taxon>
        <taxon>Lophotrochozoa</taxon>
        <taxon>Mollusca</taxon>
        <taxon>Bivalvia</taxon>
        <taxon>Autobranchia</taxon>
        <taxon>Pteriomorphia</taxon>
        <taxon>Mytilida</taxon>
        <taxon>Mytiloidea</taxon>
        <taxon>Mytilidae</taxon>
        <taxon>Mytilinae</taxon>
        <taxon>Mytilus</taxon>
    </lineage>
</organism>
<evidence type="ECO:0000313" key="1">
    <source>
        <dbReference type="EMBL" id="VDI46692.1"/>
    </source>
</evidence>
<comment type="caution">
    <text evidence="1">The sequence shown here is derived from an EMBL/GenBank/DDBJ whole genome shotgun (WGS) entry which is preliminary data.</text>
</comment>
<sequence length="175" mass="20845">MTDSTYIGEKKKKADKFSEFDPRPPLLTIDDSSSEEENIFFYNLQYHYCGKTMWSTVLTYNYEDYAMNMDTKLYLETKRTELMHNLSAYGIDVPYKIVENQRSDEWFHQRAMRITTSNAKSVSTLKKESSVYAFFDKVFWDSLAKKLVKFYHTRLCPYYFEMRLPTGIPPFDLPE</sequence>
<name>A0A8B6F9A0_MYTGA</name>
<protein>
    <submittedName>
        <fullName evidence="1">Uncharacterized protein</fullName>
    </submittedName>
</protein>
<gene>
    <name evidence="1" type="ORF">MGAL_10B040854</name>
</gene>
<reference evidence="1" key="1">
    <citation type="submission" date="2018-11" db="EMBL/GenBank/DDBJ databases">
        <authorList>
            <person name="Alioto T."/>
            <person name="Alioto T."/>
        </authorList>
    </citation>
    <scope>NUCLEOTIDE SEQUENCE</scope>
</reference>